<name>A0A0P7C5G0_9BACT</name>
<accession>A0A0P7C5G0</accession>
<gene>
    <name evidence="1" type="ORF">AFM12_02855</name>
</gene>
<dbReference type="AlphaFoldDB" id="A0A0P7C5G0"/>
<reference evidence="1 2" key="1">
    <citation type="submission" date="2015-07" db="EMBL/GenBank/DDBJ databases">
        <title>The draft genome sequence of Leadbetterella sp. JN14-9.</title>
        <authorList>
            <person name="Liu Y."/>
            <person name="Du J."/>
            <person name="Shao Z."/>
        </authorList>
    </citation>
    <scope>NUCLEOTIDE SEQUENCE [LARGE SCALE GENOMIC DNA]</scope>
    <source>
        <strain evidence="1 2">JN14-9</strain>
    </source>
</reference>
<dbReference type="STRING" id="1605367.AFM12_02855"/>
<evidence type="ECO:0000313" key="2">
    <source>
        <dbReference type="Proteomes" id="UP000050454"/>
    </source>
</evidence>
<organism evidence="1 2">
    <name type="scientific">Jiulongibacter sediminis</name>
    <dbReference type="NCBI Taxonomy" id="1605367"/>
    <lineage>
        <taxon>Bacteria</taxon>
        <taxon>Pseudomonadati</taxon>
        <taxon>Bacteroidota</taxon>
        <taxon>Cytophagia</taxon>
        <taxon>Cytophagales</taxon>
        <taxon>Leadbetterellaceae</taxon>
        <taxon>Jiulongibacter</taxon>
    </lineage>
</organism>
<dbReference type="RefSeq" id="WP_055143760.1">
    <property type="nucleotide sequence ID" value="NZ_JXSZ01000005.1"/>
</dbReference>
<proteinExistence type="predicted"/>
<comment type="caution">
    <text evidence="1">The sequence shown here is derived from an EMBL/GenBank/DDBJ whole genome shotgun (WGS) entry which is preliminary data.</text>
</comment>
<dbReference type="EMBL" id="LGTQ01000005">
    <property type="protein sequence ID" value="KPM49557.1"/>
    <property type="molecule type" value="Genomic_DNA"/>
</dbReference>
<dbReference type="Proteomes" id="UP000050454">
    <property type="component" value="Unassembled WGS sequence"/>
</dbReference>
<evidence type="ECO:0000313" key="1">
    <source>
        <dbReference type="EMBL" id="KPM49557.1"/>
    </source>
</evidence>
<protein>
    <submittedName>
        <fullName evidence="1">Uncharacterized protein</fullName>
    </submittedName>
</protein>
<keyword evidence="2" id="KW-1185">Reference proteome</keyword>
<sequence>MKLRSLVFFLFLLNACVSDKVMPGSLDSISGTYVSDEIWMENEGEKYRLKLVLMFNSTGEKGSFNARLENHTPDNQAVEDITGEIENVSGDPQSKLLIENMPLISLNTHKVFLLNAFGELSPESGSMRTLIEISLSDYLLKQTVDFIPVEE</sequence>